<dbReference type="InterPro" id="IPR046825">
    <property type="entry name" value="PDH_C"/>
</dbReference>
<keyword evidence="2" id="KW-0057">Aromatic amino acid biosynthesis</keyword>
<dbReference type="InterPro" id="IPR036291">
    <property type="entry name" value="NAD(P)-bd_dom_sf"/>
</dbReference>
<dbReference type="GO" id="GO:0004665">
    <property type="term" value="F:prephenate dehydrogenase (NADP+) activity"/>
    <property type="evidence" value="ECO:0007669"/>
    <property type="project" value="InterPro"/>
</dbReference>
<feature type="domain" description="Prephenate/arogenate dehydrogenase" evidence="4">
    <location>
        <begin position="6"/>
        <end position="287"/>
    </location>
</feature>
<protein>
    <submittedName>
        <fullName evidence="6">Unannotated protein</fullName>
    </submittedName>
</protein>
<evidence type="ECO:0000259" key="4">
    <source>
        <dbReference type="PROSITE" id="PS51176"/>
    </source>
</evidence>
<keyword evidence="1" id="KW-0560">Oxidoreductase</keyword>
<dbReference type="Pfam" id="PF20463">
    <property type="entry name" value="PDH_C"/>
    <property type="match status" value="1"/>
</dbReference>
<dbReference type="SUPFAM" id="SSF51735">
    <property type="entry name" value="NAD(P)-binding Rossmann-fold domains"/>
    <property type="match status" value="1"/>
</dbReference>
<evidence type="ECO:0000256" key="2">
    <source>
        <dbReference type="ARBA" id="ARBA00023141"/>
    </source>
</evidence>
<evidence type="ECO:0000313" key="7">
    <source>
        <dbReference type="EMBL" id="CAB4642739.1"/>
    </source>
</evidence>
<dbReference type="InterPro" id="IPR003099">
    <property type="entry name" value="Prephen_DH"/>
</dbReference>
<evidence type="ECO:0000256" key="3">
    <source>
        <dbReference type="ARBA" id="ARBA00029440"/>
    </source>
</evidence>
<dbReference type="SUPFAM" id="SSF55021">
    <property type="entry name" value="ACT-like"/>
    <property type="match status" value="1"/>
</dbReference>
<proteinExistence type="predicted"/>
<dbReference type="PANTHER" id="PTHR21363">
    <property type="entry name" value="PREPHENATE DEHYDROGENASE"/>
    <property type="match status" value="1"/>
</dbReference>
<dbReference type="NCBIfam" id="NF005111">
    <property type="entry name" value="PRK06545.2-3"/>
    <property type="match status" value="1"/>
</dbReference>
<dbReference type="PANTHER" id="PTHR21363:SF0">
    <property type="entry name" value="PREPHENATE DEHYDROGENASE [NADP(+)]"/>
    <property type="match status" value="1"/>
</dbReference>
<dbReference type="AlphaFoldDB" id="A0A6J6IZG5"/>
<reference evidence="6" key="1">
    <citation type="submission" date="2020-05" db="EMBL/GenBank/DDBJ databases">
        <authorList>
            <person name="Chiriac C."/>
            <person name="Salcher M."/>
            <person name="Ghai R."/>
            <person name="Kavagutti S V."/>
        </authorList>
    </citation>
    <scope>NUCLEOTIDE SEQUENCE</scope>
</reference>
<evidence type="ECO:0000313" key="5">
    <source>
        <dbReference type="EMBL" id="CAB4552858.1"/>
    </source>
</evidence>
<dbReference type="InterPro" id="IPR008927">
    <property type="entry name" value="6-PGluconate_DH-like_C_sf"/>
</dbReference>
<dbReference type="GO" id="GO:0006571">
    <property type="term" value="P:tyrosine biosynthetic process"/>
    <property type="evidence" value="ECO:0007669"/>
    <property type="project" value="InterPro"/>
</dbReference>
<dbReference type="InterPro" id="IPR050812">
    <property type="entry name" value="Preph/Arog_dehydrog"/>
</dbReference>
<dbReference type="GO" id="GO:0008977">
    <property type="term" value="F:prephenate dehydrogenase (NAD+) activity"/>
    <property type="evidence" value="ECO:0007669"/>
    <property type="project" value="InterPro"/>
</dbReference>
<dbReference type="Gene3D" id="3.40.50.720">
    <property type="entry name" value="NAD(P)-binding Rossmann-like Domain"/>
    <property type="match status" value="1"/>
</dbReference>
<name>A0A6J6IZG5_9ZZZZ</name>
<dbReference type="InterPro" id="IPR045865">
    <property type="entry name" value="ACT-like_dom_sf"/>
</dbReference>
<dbReference type="Pfam" id="PF02153">
    <property type="entry name" value="PDH_N"/>
    <property type="match status" value="1"/>
</dbReference>
<dbReference type="GO" id="GO:0070403">
    <property type="term" value="F:NAD+ binding"/>
    <property type="evidence" value="ECO:0007669"/>
    <property type="project" value="InterPro"/>
</dbReference>
<keyword evidence="2" id="KW-0028">Amino-acid biosynthesis</keyword>
<dbReference type="EMBL" id="CAEZWA010000062">
    <property type="protein sequence ID" value="CAB4642739.1"/>
    <property type="molecule type" value="Genomic_DNA"/>
</dbReference>
<sequence>MTTFVGSVRIVGAGLLGTSIGLALTKQGVDVSIASRSTKSVELATNYGAGRAATDTDSPNLIVVCVPPDQTAEIVAQELRIFPQAFVTDVASVKQSILHSLETMGAPIERYVGSHPMAGRERGGALAGRADLFLGRPWIVCAHSKSLPAATKAVKDLASSLESSVVELSAKDHDRAVALVSHLPQLVASLLAGRLIESDSKDVALAGQGLRDTTRIASSDPDLWMQIFSANADQVSLALNAFAADLKEASAALNDLSKTENQATLRQVLSLGNTGVEKIPGKHGAKHSIYSQVVVMINDEPGQLAKLLTDVGEIGINLEELKLEHSPSAQIGLVELYIAPAKEQKLITELELRNWRLV</sequence>
<dbReference type="Gene3D" id="1.10.3660.10">
    <property type="entry name" value="6-phosphogluconate dehydrogenase C-terminal like domain"/>
    <property type="match status" value="1"/>
</dbReference>
<gene>
    <name evidence="5" type="ORF">UFOPK1561_00411</name>
    <name evidence="6" type="ORF">UFOPK2044_00312</name>
    <name evidence="7" type="ORF">UFOPK2165_00455</name>
</gene>
<dbReference type="SUPFAM" id="SSF48179">
    <property type="entry name" value="6-phosphogluconate dehydrogenase C-terminal domain-like"/>
    <property type="match status" value="1"/>
</dbReference>
<evidence type="ECO:0000313" key="6">
    <source>
        <dbReference type="EMBL" id="CAB4630036.1"/>
    </source>
</evidence>
<dbReference type="NCBIfam" id="NF005112">
    <property type="entry name" value="PRK06545.2-4"/>
    <property type="match status" value="1"/>
</dbReference>
<dbReference type="EMBL" id="CAEZVO010000026">
    <property type="protein sequence ID" value="CAB4630036.1"/>
    <property type="molecule type" value="Genomic_DNA"/>
</dbReference>
<evidence type="ECO:0000256" key="1">
    <source>
        <dbReference type="ARBA" id="ARBA00023002"/>
    </source>
</evidence>
<accession>A0A6J6IZG5</accession>
<dbReference type="EMBL" id="CAEZSZ010000031">
    <property type="protein sequence ID" value="CAB4552858.1"/>
    <property type="molecule type" value="Genomic_DNA"/>
</dbReference>
<comment type="pathway">
    <text evidence="3">Amino-acid biosynthesis.</text>
</comment>
<dbReference type="InterPro" id="IPR046826">
    <property type="entry name" value="PDH_N"/>
</dbReference>
<organism evidence="6">
    <name type="scientific">freshwater metagenome</name>
    <dbReference type="NCBI Taxonomy" id="449393"/>
    <lineage>
        <taxon>unclassified sequences</taxon>
        <taxon>metagenomes</taxon>
        <taxon>ecological metagenomes</taxon>
    </lineage>
</organism>
<dbReference type="PROSITE" id="PS51176">
    <property type="entry name" value="PDH_ADH"/>
    <property type="match status" value="1"/>
</dbReference>